<keyword evidence="2" id="KW-1185">Reference proteome</keyword>
<gene>
    <name evidence="1" type="ORF">AN396_04055</name>
</gene>
<reference evidence="1" key="1">
    <citation type="submission" date="2016-08" db="EMBL/GenBank/DDBJ databases">
        <authorList>
            <person name="Ngugi D.K."/>
            <person name="Miyake S."/>
            <person name="Stingl U."/>
        </authorList>
    </citation>
    <scope>NUCLEOTIDE SEQUENCE</scope>
    <source>
        <strain evidence="1">SCG-B11WGA-EpuloA1</strain>
    </source>
</reference>
<evidence type="ECO:0000313" key="2">
    <source>
        <dbReference type="Proteomes" id="UP000188605"/>
    </source>
</evidence>
<protein>
    <submittedName>
        <fullName evidence="1">Uncharacterized protein</fullName>
    </submittedName>
</protein>
<sequence>MVVDKLDMEPYVENITDFLKNIDEKEISLLYIYRLHISYLLIDENLPKDIITYPNRNADELLLGLNQNNISSLDF</sequence>
<evidence type="ECO:0000313" key="1">
    <source>
        <dbReference type="EMBL" id="ONI41164.1"/>
    </source>
</evidence>
<comment type="caution">
    <text evidence="1">The sequence shown here is derived from an EMBL/GenBank/DDBJ whole genome shotgun (WGS) entry which is preliminary data.</text>
</comment>
<name>A0ACC8XEB4_9FIRM</name>
<dbReference type="Proteomes" id="UP000188605">
    <property type="component" value="Unassembled WGS sequence"/>
</dbReference>
<accession>A0ACC8XEB4</accession>
<proteinExistence type="predicted"/>
<organism evidence="1 2">
    <name type="scientific">Candidatus Epulonipiscium fishelsonii</name>
    <dbReference type="NCBI Taxonomy" id="77094"/>
    <lineage>
        <taxon>Bacteria</taxon>
        <taxon>Bacillati</taxon>
        <taxon>Bacillota</taxon>
        <taxon>Clostridia</taxon>
        <taxon>Lachnospirales</taxon>
        <taxon>Lachnospiraceae</taxon>
        <taxon>Candidatus Epulonipiscium</taxon>
    </lineage>
</organism>
<dbReference type="EMBL" id="LJDB01000041">
    <property type="protein sequence ID" value="ONI41164.1"/>
    <property type="molecule type" value="Genomic_DNA"/>
</dbReference>